<sequence length="54" mass="6034">MVASTQADFKVRTRDPTDVPKELATSLAPIPKARTKETMKPRMRMTVASEEMSP</sequence>
<feature type="non-terminal residue" evidence="1">
    <location>
        <position position="54"/>
    </location>
</feature>
<reference evidence="1" key="1">
    <citation type="submission" date="2021-06" db="EMBL/GenBank/DDBJ databases">
        <authorList>
            <person name="Hodson N. C."/>
            <person name="Mongue J. A."/>
            <person name="Jaron S. K."/>
        </authorList>
    </citation>
    <scope>NUCLEOTIDE SEQUENCE</scope>
</reference>
<name>A0A8J2LTR5_9HEXA</name>
<proteinExistence type="predicted"/>
<dbReference type="EMBL" id="CAJVCH010545331">
    <property type="protein sequence ID" value="CAG7827915.1"/>
    <property type="molecule type" value="Genomic_DNA"/>
</dbReference>
<evidence type="ECO:0000313" key="2">
    <source>
        <dbReference type="Proteomes" id="UP000708208"/>
    </source>
</evidence>
<keyword evidence="2" id="KW-1185">Reference proteome</keyword>
<protein>
    <submittedName>
        <fullName evidence="1">Uncharacterized protein</fullName>
    </submittedName>
</protein>
<accession>A0A8J2LTR5</accession>
<evidence type="ECO:0000313" key="1">
    <source>
        <dbReference type="EMBL" id="CAG7827915.1"/>
    </source>
</evidence>
<organism evidence="1 2">
    <name type="scientific">Allacma fusca</name>
    <dbReference type="NCBI Taxonomy" id="39272"/>
    <lineage>
        <taxon>Eukaryota</taxon>
        <taxon>Metazoa</taxon>
        <taxon>Ecdysozoa</taxon>
        <taxon>Arthropoda</taxon>
        <taxon>Hexapoda</taxon>
        <taxon>Collembola</taxon>
        <taxon>Symphypleona</taxon>
        <taxon>Sminthuridae</taxon>
        <taxon>Allacma</taxon>
    </lineage>
</organism>
<dbReference type="Proteomes" id="UP000708208">
    <property type="component" value="Unassembled WGS sequence"/>
</dbReference>
<dbReference type="AlphaFoldDB" id="A0A8J2LTR5"/>
<comment type="caution">
    <text evidence="1">The sequence shown here is derived from an EMBL/GenBank/DDBJ whole genome shotgun (WGS) entry which is preliminary data.</text>
</comment>
<dbReference type="OrthoDB" id="10504332at2759"/>
<gene>
    <name evidence="1" type="ORF">AFUS01_LOCUS37870</name>
</gene>